<sequence>MSDNERLLIEGNSDIGSDSESEISLNDSGIYKSLLLDFSSDEESEMLDDLTQVRNFYEIDTSNPSLAPHFFSLQIQLFI</sequence>
<feature type="region of interest" description="Disordered" evidence="1">
    <location>
        <begin position="1"/>
        <end position="23"/>
    </location>
</feature>
<organism evidence="2 3">
    <name type="scientific">Nephila pilipes</name>
    <name type="common">Giant wood spider</name>
    <name type="synonym">Nephila maculata</name>
    <dbReference type="NCBI Taxonomy" id="299642"/>
    <lineage>
        <taxon>Eukaryota</taxon>
        <taxon>Metazoa</taxon>
        <taxon>Ecdysozoa</taxon>
        <taxon>Arthropoda</taxon>
        <taxon>Chelicerata</taxon>
        <taxon>Arachnida</taxon>
        <taxon>Araneae</taxon>
        <taxon>Araneomorphae</taxon>
        <taxon>Entelegynae</taxon>
        <taxon>Araneoidea</taxon>
        <taxon>Nephilidae</taxon>
        <taxon>Nephila</taxon>
    </lineage>
</organism>
<accession>A0A8X6NK06</accession>
<name>A0A8X6NK06_NEPPI</name>
<evidence type="ECO:0000256" key="1">
    <source>
        <dbReference type="SAM" id="MobiDB-lite"/>
    </source>
</evidence>
<evidence type="ECO:0000313" key="3">
    <source>
        <dbReference type="Proteomes" id="UP000887013"/>
    </source>
</evidence>
<protein>
    <submittedName>
        <fullName evidence="2">Uncharacterized protein</fullName>
    </submittedName>
</protein>
<feature type="compositionally biased region" description="Low complexity" evidence="1">
    <location>
        <begin position="11"/>
        <end position="23"/>
    </location>
</feature>
<evidence type="ECO:0000313" key="2">
    <source>
        <dbReference type="EMBL" id="GFT16980.1"/>
    </source>
</evidence>
<gene>
    <name evidence="2" type="ORF">NPIL_333151</name>
</gene>
<comment type="caution">
    <text evidence="2">The sequence shown here is derived from an EMBL/GenBank/DDBJ whole genome shotgun (WGS) entry which is preliminary data.</text>
</comment>
<proteinExistence type="predicted"/>
<dbReference type="Proteomes" id="UP000887013">
    <property type="component" value="Unassembled WGS sequence"/>
</dbReference>
<dbReference type="AlphaFoldDB" id="A0A8X6NK06"/>
<dbReference type="EMBL" id="BMAW01104922">
    <property type="protein sequence ID" value="GFT16980.1"/>
    <property type="molecule type" value="Genomic_DNA"/>
</dbReference>
<reference evidence="2" key="1">
    <citation type="submission" date="2020-08" db="EMBL/GenBank/DDBJ databases">
        <title>Multicomponent nature underlies the extraordinary mechanical properties of spider dragline silk.</title>
        <authorList>
            <person name="Kono N."/>
            <person name="Nakamura H."/>
            <person name="Mori M."/>
            <person name="Yoshida Y."/>
            <person name="Ohtoshi R."/>
            <person name="Malay A.D."/>
            <person name="Moran D.A.P."/>
            <person name="Tomita M."/>
            <person name="Numata K."/>
            <person name="Arakawa K."/>
        </authorList>
    </citation>
    <scope>NUCLEOTIDE SEQUENCE</scope>
</reference>
<keyword evidence="3" id="KW-1185">Reference proteome</keyword>